<evidence type="ECO:0000256" key="12">
    <source>
        <dbReference type="RuleBase" id="RU000605"/>
    </source>
</evidence>
<dbReference type="InterPro" id="IPR035904">
    <property type="entry name" value="Chorismate_synth_AroC_sf"/>
</dbReference>
<feature type="compositionally biased region" description="Basic and acidic residues" evidence="13">
    <location>
        <begin position="89"/>
        <end position="99"/>
    </location>
</feature>
<keyword evidence="10 12" id="KW-0456">Lyase</keyword>
<keyword evidence="7" id="KW-0274">FAD</keyword>
<dbReference type="CDD" id="cd07304">
    <property type="entry name" value="Chorismate_synthase"/>
    <property type="match status" value="1"/>
</dbReference>
<dbReference type="GO" id="GO:0005829">
    <property type="term" value="C:cytosol"/>
    <property type="evidence" value="ECO:0007669"/>
    <property type="project" value="TreeGrafter"/>
</dbReference>
<evidence type="ECO:0000256" key="2">
    <source>
        <dbReference type="ARBA" id="ARBA00008014"/>
    </source>
</evidence>
<protein>
    <recommendedName>
        <fullName evidence="3 11">Chorismate synthase</fullName>
        <ecNumber evidence="3 11">4.2.3.5</ecNumber>
    </recommendedName>
</protein>
<evidence type="ECO:0000256" key="8">
    <source>
        <dbReference type="ARBA" id="ARBA00022857"/>
    </source>
</evidence>
<evidence type="ECO:0000256" key="13">
    <source>
        <dbReference type="SAM" id="MobiDB-lite"/>
    </source>
</evidence>
<sequence length="248" mass="27683">MRYLSAGESHGPGLTAIIEGLPSNLEVKVENINYQLARRQKGYGRGGRMKIEKDKIKILSGLRFGKTLGSPLTLFIENRDYENWKEFMDPEPPEREGKRVSSPRPGHADLPGILKYRHKDIRNVLERASARETAMRVAVGSIARELLSLFGIQVYSHVLEIGRIKSERVDLSLEAFSKKVEDSPVRCVHEGSEKEMMAEIDRAREEGDSLGGIFEILVTGVPPGLGSHVHWDRKLDGRLAGALMSLQA</sequence>
<dbReference type="SUPFAM" id="SSF103263">
    <property type="entry name" value="Chorismate synthase, AroC"/>
    <property type="match status" value="1"/>
</dbReference>
<organism evidence="14 15">
    <name type="scientific">Candidatus Syntrophonatronum acetioxidans</name>
    <dbReference type="NCBI Taxonomy" id="1795816"/>
    <lineage>
        <taxon>Bacteria</taxon>
        <taxon>Bacillati</taxon>
        <taxon>Bacillota</taxon>
        <taxon>Clostridia</taxon>
        <taxon>Eubacteriales</taxon>
        <taxon>Syntrophomonadaceae</taxon>
        <taxon>Candidatus Syntrophonatronum</taxon>
    </lineage>
</organism>
<keyword evidence="9 12" id="KW-0057">Aromatic amino acid biosynthesis</keyword>
<dbReference type="Proteomes" id="UP000285138">
    <property type="component" value="Unassembled WGS sequence"/>
</dbReference>
<evidence type="ECO:0000256" key="6">
    <source>
        <dbReference type="ARBA" id="ARBA00022643"/>
    </source>
</evidence>
<dbReference type="PANTHER" id="PTHR21085:SF0">
    <property type="entry name" value="CHORISMATE SYNTHASE"/>
    <property type="match status" value="1"/>
</dbReference>
<evidence type="ECO:0000256" key="10">
    <source>
        <dbReference type="ARBA" id="ARBA00023239"/>
    </source>
</evidence>
<keyword evidence="5" id="KW-0285">Flavoprotein</keyword>
<evidence type="ECO:0000256" key="1">
    <source>
        <dbReference type="ARBA" id="ARBA00005044"/>
    </source>
</evidence>
<evidence type="ECO:0000313" key="14">
    <source>
        <dbReference type="EMBL" id="RQD73980.1"/>
    </source>
</evidence>
<keyword evidence="6" id="KW-0288">FMN</keyword>
<evidence type="ECO:0000256" key="9">
    <source>
        <dbReference type="ARBA" id="ARBA00023141"/>
    </source>
</evidence>
<gene>
    <name evidence="14" type="primary">aroC</name>
    <name evidence="14" type="ORF">D5R97_08450</name>
</gene>
<dbReference type="GO" id="GO:0009073">
    <property type="term" value="P:aromatic amino acid family biosynthetic process"/>
    <property type="evidence" value="ECO:0007669"/>
    <property type="project" value="UniProtKB-KW"/>
</dbReference>
<proteinExistence type="inferred from homology"/>
<dbReference type="GO" id="GO:0009423">
    <property type="term" value="P:chorismate biosynthetic process"/>
    <property type="evidence" value="ECO:0007669"/>
    <property type="project" value="UniProtKB-UniRule"/>
</dbReference>
<dbReference type="PROSITE" id="PS00787">
    <property type="entry name" value="CHORISMATE_SYNTHASE_1"/>
    <property type="match status" value="1"/>
</dbReference>
<evidence type="ECO:0000256" key="7">
    <source>
        <dbReference type="ARBA" id="ARBA00022827"/>
    </source>
</evidence>
<comment type="cofactor">
    <cofactor evidence="12">
        <name>FMNH2</name>
        <dbReference type="ChEBI" id="CHEBI:57618"/>
    </cofactor>
    <text evidence="12">Reduced FMN (FMNH(2)).</text>
</comment>
<dbReference type="InterPro" id="IPR000453">
    <property type="entry name" value="Chorismate_synth"/>
</dbReference>
<dbReference type="GO" id="GO:0004107">
    <property type="term" value="F:chorismate synthase activity"/>
    <property type="evidence" value="ECO:0007669"/>
    <property type="project" value="UniProtKB-UniRule"/>
</dbReference>
<evidence type="ECO:0000256" key="11">
    <source>
        <dbReference type="NCBIfam" id="TIGR00033"/>
    </source>
</evidence>
<comment type="catalytic activity">
    <reaction evidence="12">
        <text>5-O-(1-carboxyvinyl)-3-phosphoshikimate = chorismate + phosphate</text>
        <dbReference type="Rhea" id="RHEA:21020"/>
        <dbReference type="ChEBI" id="CHEBI:29748"/>
        <dbReference type="ChEBI" id="CHEBI:43474"/>
        <dbReference type="ChEBI" id="CHEBI:57701"/>
        <dbReference type="EC" id="4.2.3.5"/>
    </reaction>
</comment>
<dbReference type="GO" id="GO:0010181">
    <property type="term" value="F:FMN binding"/>
    <property type="evidence" value="ECO:0007669"/>
    <property type="project" value="TreeGrafter"/>
</dbReference>
<comment type="caution">
    <text evidence="14">The sequence shown here is derived from an EMBL/GenBank/DDBJ whole genome shotgun (WGS) entry which is preliminary data.</text>
</comment>
<evidence type="ECO:0000256" key="5">
    <source>
        <dbReference type="ARBA" id="ARBA00022630"/>
    </source>
</evidence>
<dbReference type="EC" id="4.2.3.5" evidence="3 11"/>
<dbReference type="AlphaFoldDB" id="A0A424YBM1"/>
<accession>A0A424YBM1</accession>
<keyword evidence="8" id="KW-0521">NADP</keyword>
<dbReference type="GO" id="GO:0008652">
    <property type="term" value="P:amino acid biosynthetic process"/>
    <property type="evidence" value="ECO:0007669"/>
    <property type="project" value="UniProtKB-KW"/>
</dbReference>
<feature type="non-terminal residue" evidence="14">
    <location>
        <position position="248"/>
    </location>
</feature>
<name>A0A424YBM1_9FIRM</name>
<dbReference type="PANTHER" id="PTHR21085">
    <property type="entry name" value="CHORISMATE SYNTHASE"/>
    <property type="match status" value="1"/>
</dbReference>
<dbReference type="Pfam" id="PF01264">
    <property type="entry name" value="Chorismate_synt"/>
    <property type="match status" value="1"/>
</dbReference>
<comment type="pathway">
    <text evidence="1 12">Metabolic intermediate biosynthesis; chorismate biosynthesis; chorismate from D-erythrose 4-phosphate and phosphoenolpyruvate: step 7/7.</text>
</comment>
<dbReference type="Gene3D" id="3.60.150.10">
    <property type="entry name" value="Chorismate synthase AroC"/>
    <property type="match status" value="1"/>
</dbReference>
<dbReference type="PROSITE" id="PS00788">
    <property type="entry name" value="CHORISMATE_SYNTHASE_2"/>
    <property type="match status" value="1"/>
</dbReference>
<dbReference type="EMBL" id="QZAA01000228">
    <property type="protein sequence ID" value="RQD73980.1"/>
    <property type="molecule type" value="Genomic_DNA"/>
</dbReference>
<reference evidence="14 15" key="1">
    <citation type="submission" date="2018-08" db="EMBL/GenBank/DDBJ databases">
        <title>The metabolism and importance of syntrophic acetate oxidation coupled to methane or sulfide production in haloalkaline environments.</title>
        <authorList>
            <person name="Timmers P.H.A."/>
            <person name="Vavourakis C.D."/>
            <person name="Sorokin D.Y."/>
            <person name="Sinninghe Damste J.S."/>
            <person name="Muyzer G."/>
            <person name="Stams A.J.M."/>
            <person name="Plugge C.M."/>
        </authorList>
    </citation>
    <scope>NUCLEOTIDE SEQUENCE [LARGE SCALE GENOMIC DNA]</scope>
    <source>
        <strain evidence="14">MSAO_Bac1</strain>
    </source>
</reference>
<evidence type="ECO:0000256" key="3">
    <source>
        <dbReference type="ARBA" id="ARBA00013036"/>
    </source>
</evidence>
<comment type="similarity">
    <text evidence="2 12">Belongs to the chorismate synthase family.</text>
</comment>
<dbReference type="FunFam" id="3.60.150.10:FF:000002">
    <property type="entry name" value="Chorismate synthase"/>
    <property type="match status" value="1"/>
</dbReference>
<dbReference type="InterPro" id="IPR020541">
    <property type="entry name" value="Chorismate_synthase_CS"/>
</dbReference>
<keyword evidence="4 12" id="KW-0028">Amino-acid biosynthesis</keyword>
<dbReference type="NCBIfam" id="TIGR00033">
    <property type="entry name" value="aroC"/>
    <property type="match status" value="1"/>
</dbReference>
<evidence type="ECO:0000256" key="4">
    <source>
        <dbReference type="ARBA" id="ARBA00022605"/>
    </source>
</evidence>
<evidence type="ECO:0000313" key="15">
    <source>
        <dbReference type="Proteomes" id="UP000285138"/>
    </source>
</evidence>
<feature type="region of interest" description="Disordered" evidence="13">
    <location>
        <begin position="89"/>
        <end position="109"/>
    </location>
</feature>
<dbReference type="UniPathway" id="UPA00053">
    <property type="reaction ID" value="UER00090"/>
</dbReference>